<protein>
    <submittedName>
        <fullName evidence="2">Heme NO-binding domain-containing protein</fullName>
    </submittedName>
</protein>
<evidence type="ECO:0000259" key="1">
    <source>
        <dbReference type="Pfam" id="PF07700"/>
    </source>
</evidence>
<dbReference type="Pfam" id="PF07700">
    <property type="entry name" value="HNOB"/>
    <property type="match status" value="1"/>
</dbReference>
<dbReference type="GO" id="GO:0020037">
    <property type="term" value="F:heme binding"/>
    <property type="evidence" value="ECO:0007669"/>
    <property type="project" value="InterPro"/>
</dbReference>
<dbReference type="RefSeq" id="WP_260975271.1">
    <property type="nucleotide sequence ID" value="NZ_JAOANI010000014.1"/>
</dbReference>
<comment type="caution">
    <text evidence="2">The sequence shown here is derived from an EMBL/GenBank/DDBJ whole genome shotgun (WGS) entry which is preliminary data.</text>
</comment>
<organism evidence="2 3">
    <name type="scientific">Thalassolituus pacificus</name>
    <dbReference type="NCBI Taxonomy" id="2975440"/>
    <lineage>
        <taxon>Bacteria</taxon>
        <taxon>Pseudomonadati</taxon>
        <taxon>Pseudomonadota</taxon>
        <taxon>Gammaproteobacteria</taxon>
        <taxon>Oceanospirillales</taxon>
        <taxon>Oceanospirillaceae</taxon>
        <taxon>Thalassolituus</taxon>
    </lineage>
</organism>
<proteinExistence type="predicted"/>
<feature type="domain" description="Heme NO-binding" evidence="1">
    <location>
        <begin position="2"/>
        <end position="159"/>
    </location>
</feature>
<dbReference type="InterPro" id="IPR024096">
    <property type="entry name" value="NO_sig/Golgi_transp_ligand-bd"/>
</dbReference>
<dbReference type="SUPFAM" id="SSF111126">
    <property type="entry name" value="Ligand-binding domain in the NO signalling and Golgi transport"/>
    <property type="match status" value="1"/>
</dbReference>
<keyword evidence="3" id="KW-1185">Reference proteome</keyword>
<name>A0A9X2WDN1_9GAMM</name>
<evidence type="ECO:0000313" key="3">
    <source>
        <dbReference type="Proteomes" id="UP001147830"/>
    </source>
</evidence>
<reference evidence="2" key="2">
    <citation type="submission" date="2022-08" db="EMBL/GenBank/DDBJ databases">
        <authorList>
            <person name="Dong C."/>
        </authorList>
    </citation>
    <scope>NUCLEOTIDE SEQUENCE</scope>
    <source>
        <strain evidence="2">59MF3M-4</strain>
    </source>
</reference>
<reference evidence="2" key="1">
    <citation type="journal article" date="2022" name="Front. Microbiol.">
        <title>Genome-based taxonomic rearrangement of Oceanobacter-related bacteria including the description of Thalassolituus hydrocarbonoclasticus sp. nov. and Thalassolituus pacificus sp. nov. and emended description of the genus Thalassolituus.</title>
        <authorList>
            <person name="Dong C."/>
            <person name="Wei L."/>
            <person name="Wang J."/>
            <person name="Lai Q."/>
            <person name="Huang Z."/>
            <person name="Shao Z."/>
        </authorList>
    </citation>
    <scope>NUCLEOTIDE SEQUENCE</scope>
    <source>
        <strain evidence="2">59MF3M-4</strain>
    </source>
</reference>
<evidence type="ECO:0000313" key="2">
    <source>
        <dbReference type="EMBL" id="MCT7358349.1"/>
    </source>
</evidence>
<dbReference type="AlphaFoldDB" id="A0A9X2WDN1"/>
<dbReference type="EMBL" id="JAOANI010000014">
    <property type="protein sequence ID" value="MCT7358349.1"/>
    <property type="molecule type" value="Genomic_DNA"/>
</dbReference>
<accession>A0A9X2WDN1</accession>
<sequence>MKGVVFDILRDMVEEQFGLAGWNAVLEQAGSEGLYLSTQTYPDAELLGLVAAASEVTGKPVDELVFAFGEFMVKEFYARFPDFFDNASGLINFLVSIDRIVHVEVRKLYPDAALPSFTYQGGSIDEITMNYRSPRKLCRLAEGLIAGSARHFGERYQLQHDPCMHQGADCCSLHIKLER</sequence>
<dbReference type="InterPro" id="IPR011644">
    <property type="entry name" value="Heme_NO-bd"/>
</dbReference>
<dbReference type="Gene3D" id="3.90.1520.10">
    <property type="entry name" value="H-NOX domain"/>
    <property type="match status" value="1"/>
</dbReference>
<dbReference type="Proteomes" id="UP001147830">
    <property type="component" value="Unassembled WGS sequence"/>
</dbReference>
<dbReference type="InterPro" id="IPR038158">
    <property type="entry name" value="H-NOX_domain_sf"/>
</dbReference>
<dbReference type="PANTHER" id="PTHR45655">
    <property type="entry name" value="GUANYLATE CYCLASE SOLUBLE SUBUNIT BETA-2"/>
    <property type="match status" value="1"/>
</dbReference>
<gene>
    <name evidence="2" type="ORF">NYR02_04855</name>
</gene>
<dbReference type="PANTHER" id="PTHR45655:SF13">
    <property type="entry name" value="SOLUBLE GUANYLATE CYCLASE GCY-32-RELATED"/>
    <property type="match status" value="1"/>
</dbReference>